<dbReference type="EMBL" id="BARV01040906">
    <property type="protein sequence ID" value="GAI46955.1"/>
    <property type="molecule type" value="Genomic_DNA"/>
</dbReference>
<proteinExistence type="predicted"/>
<feature type="non-terminal residue" evidence="1">
    <location>
        <position position="1"/>
    </location>
</feature>
<evidence type="ECO:0000313" key="1">
    <source>
        <dbReference type="EMBL" id="GAI46955.1"/>
    </source>
</evidence>
<comment type="caution">
    <text evidence="1">The sequence shown here is derived from an EMBL/GenBank/DDBJ whole genome shotgun (WGS) entry which is preliminary data.</text>
</comment>
<reference evidence="1" key="1">
    <citation type="journal article" date="2014" name="Front. Microbiol.">
        <title>High frequency of phylogenetically diverse reductive dehalogenase-homologous genes in deep subseafloor sedimentary metagenomes.</title>
        <authorList>
            <person name="Kawai M."/>
            <person name="Futagami T."/>
            <person name="Toyoda A."/>
            <person name="Takaki Y."/>
            <person name="Nishi S."/>
            <person name="Hori S."/>
            <person name="Arai W."/>
            <person name="Tsubouchi T."/>
            <person name="Morono Y."/>
            <person name="Uchiyama I."/>
            <person name="Ito T."/>
            <person name="Fujiyama A."/>
            <person name="Inagaki F."/>
            <person name="Takami H."/>
        </authorList>
    </citation>
    <scope>NUCLEOTIDE SEQUENCE</scope>
    <source>
        <strain evidence="1">Expedition CK06-06</strain>
    </source>
</reference>
<sequence length="31" mass="3418">TNDLNIGGKSKIKWVDKSNLAKSFKILPNTS</sequence>
<gene>
    <name evidence="1" type="ORF">S06H3_62158</name>
</gene>
<name>X1Q7E9_9ZZZZ</name>
<dbReference type="AlphaFoldDB" id="X1Q7E9"/>
<accession>X1Q7E9</accession>
<protein>
    <submittedName>
        <fullName evidence="1">Uncharacterized protein</fullName>
    </submittedName>
</protein>
<organism evidence="1">
    <name type="scientific">marine sediment metagenome</name>
    <dbReference type="NCBI Taxonomy" id="412755"/>
    <lineage>
        <taxon>unclassified sequences</taxon>
        <taxon>metagenomes</taxon>
        <taxon>ecological metagenomes</taxon>
    </lineage>
</organism>